<dbReference type="PRINTS" id="PR00633">
    <property type="entry name" value="RCCNDNSATION"/>
</dbReference>
<dbReference type="PANTHER" id="PTHR45982:SF10">
    <property type="entry name" value="RETINITIS PIGMENTOSA GTPASE REGULATOR"/>
    <property type="match status" value="1"/>
</dbReference>
<dbReference type="SUPFAM" id="SSF50985">
    <property type="entry name" value="RCC1/BLIP-II"/>
    <property type="match status" value="1"/>
</dbReference>
<evidence type="ECO:0000313" key="6">
    <source>
        <dbReference type="Proteomes" id="UP000095280"/>
    </source>
</evidence>
<feature type="compositionally biased region" description="Acidic residues" evidence="4">
    <location>
        <begin position="345"/>
        <end position="354"/>
    </location>
</feature>
<dbReference type="InterPro" id="IPR051553">
    <property type="entry name" value="Ran_GTPase-activating"/>
</dbReference>
<keyword evidence="1" id="KW-0344">Guanine-nucleotide releasing factor</keyword>
<feature type="repeat" description="RCC1" evidence="3">
    <location>
        <begin position="156"/>
        <end position="207"/>
    </location>
</feature>
<feature type="compositionally biased region" description="Basic and acidic residues" evidence="4">
    <location>
        <begin position="334"/>
        <end position="344"/>
    </location>
</feature>
<organism evidence="6 7">
    <name type="scientific">Macrostomum lignano</name>
    <dbReference type="NCBI Taxonomy" id="282301"/>
    <lineage>
        <taxon>Eukaryota</taxon>
        <taxon>Metazoa</taxon>
        <taxon>Spiralia</taxon>
        <taxon>Lophotrochozoa</taxon>
        <taxon>Platyhelminthes</taxon>
        <taxon>Rhabditophora</taxon>
        <taxon>Macrostomorpha</taxon>
        <taxon>Macrostomida</taxon>
        <taxon>Macrostomidae</taxon>
        <taxon>Macrostomum</taxon>
    </lineage>
</organism>
<reference evidence="7" key="1">
    <citation type="submission" date="2016-11" db="UniProtKB">
        <authorList>
            <consortium name="WormBaseParasite"/>
        </authorList>
    </citation>
    <scope>IDENTIFICATION</scope>
</reference>
<dbReference type="InterPro" id="IPR009091">
    <property type="entry name" value="RCC1/BLIP-II"/>
</dbReference>
<feature type="compositionally biased region" description="Basic and acidic residues" evidence="4">
    <location>
        <begin position="368"/>
        <end position="385"/>
    </location>
</feature>
<evidence type="ECO:0000313" key="7">
    <source>
        <dbReference type="WBParaSite" id="maker-uti_cns_0004460-snap-gene-0.3-mRNA-1"/>
    </source>
</evidence>
<evidence type="ECO:0000256" key="2">
    <source>
        <dbReference type="ARBA" id="ARBA00022737"/>
    </source>
</evidence>
<dbReference type="Gene3D" id="2.130.10.30">
    <property type="entry name" value="Regulator of chromosome condensation 1/beta-lactamase-inhibitor protein II"/>
    <property type="match status" value="1"/>
</dbReference>
<dbReference type="InterPro" id="IPR058923">
    <property type="entry name" value="RCC1-like_dom"/>
</dbReference>
<keyword evidence="6" id="KW-1185">Reference proteome</keyword>
<dbReference type="WBParaSite" id="maker-uti_cns_0004460-snap-gene-0.3-mRNA-1">
    <property type="protein sequence ID" value="maker-uti_cns_0004460-snap-gene-0.3-mRNA-1"/>
    <property type="gene ID" value="maker-uti_cns_0004460-snap-gene-0.3"/>
</dbReference>
<dbReference type="AlphaFoldDB" id="A0A1I8H4N3"/>
<feature type="repeat" description="RCC1" evidence="3">
    <location>
        <begin position="208"/>
        <end position="234"/>
    </location>
</feature>
<evidence type="ECO:0000256" key="4">
    <source>
        <dbReference type="SAM" id="MobiDB-lite"/>
    </source>
</evidence>
<name>A0A1I8H4N3_9PLAT</name>
<dbReference type="InterPro" id="IPR000408">
    <property type="entry name" value="Reg_chr_condens"/>
</dbReference>
<evidence type="ECO:0000256" key="3">
    <source>
        <dbReference type="PROSITE-ProRule" id="PRU00235"/>
    </source>
</evidence>
<feature type="repeat" description="RCC1" evidence="3">
    <location>
        <begin position="51"/>
        <end position="104"/>
    </location>
</feature>
<evidence type="ECO:0000259" key="5">
    <source>
        <dbReference type="Pfam" id="PF25390"/>
    </source>
</evidence>
<protein>
    <submittedName>
        <fullName evidence="7">Regulator of chromosome condensation</fullName>
    </submittedName>
</protein>
<dbReference type="PROSITE" id="PS50012">
    <property type="entry name" value="RCC1_3"/>
    <property type="match status" value="4"/>
</dbReference>
<evidence type="ECO:0000256" key="1">
    <source>
        <dbReference type="ARBA" id="ARBA00022658"/>
    </source>
</evidence>
<feature type="compositionally biased region" description="Gly residues" evidence="4">
    <location>
        <begin position="390"/>
        <end position="403"/>
    </location>
</feature>
<dbReference type="Proteomes" id="UP000095280">
    <property type="component" value="Unplaced"/>
</dbReference>
<proteinExistence type="predicted"/>
<feature type="region of interest" description="Disordered" evidence="4">
    <location>
        <begin position="225"/>
        <end position="412"/>
    </location>
</feature>
<dbReference type="PANTHER" id="PTHR45982">
    <property type="entry name" value="REGULATOR OF CHROMOSOME CONDENSATION"/>
    <property type="match status" value="1"/>
</dbReference>
<sequence length="412" mass="43990">MDASELNFDIPDSGAIFAFGKNVPNRFYVKNDKIVSMDCGEGHAVMVAASGRVFGFGLNDYGQLGLGSKATQAKPAVVKQLKEDGVKAVKVACGPTHTLVLADDGIVYGYGNNSDGQITGDEADFTRPVEVEQLENVEVRDLAAGRAFSLAVSKKGELLAWGGNTEGCLGQEDPDLPGSPDPMPVHLPGRVAAVSAGSYHCACVLTDGRLYAWGETERGKLGIRNAEDQEFLRPRNSTAATKDSQSDNEDEKRLKGSGSRQRGKPSGRLGRDQSPPPSSRAAGRSGGRGGSKPLKPIGHSDEDEENSDKDFGRGRAGRGGRKDGNKDQRRRRQSTKDARAAHCQEDEDDETDEENDRRLTSPSRRRRMSSEGKEPAGRRDSREGDSGVAKGIGCGRGGRSGGDGKTRSCQVL</sequence>
<feature type="domain" description="RCC1-like" evidence="5">
    <location>
        <begin position="28"/>
        <end position="237"/>
    </location>
</feature>
<dbReference type="GO" id="GO:0005085">
    <property type="term" value="F:guanyl-nucleotide exchange factor activity"/>
    <property type="evidence" value="ECO:0007669"/>
    <property type="project" value="TreeGrafter"/>
</dbReference>
<keyword evidence="2" id="KW-0677">Repeat</keyword>
<accession>A0A1I8H4N3</accession>
<feature type="repeat" description="RCC1" evidence="3">
    <location>
        <begin position="105"/>
        <end position="155"/>
    </location>
</feature>
<dbReference type="Pfam" id="PF25390">
    <property type="entry name" value="WD40_RLD"/>
    <property type="match status" value="1"/>
</dbReference>
<dbReference type="GO" id="GO:0005737">
    <property type="term" value="C:cytoplasm"/>
    <property type="evidence" value="ECO:0007669"/>
    <property type="project" value="TreeGrafter"/>
</dbReference>